<dbReference type="AlphaFoldDB" id="A0A5J5AMM4"/>
<dbReference type="EMBL" id="CM018043">
    <property type="protein sequence ID" value="KAA8530926.1"/>
    <property type="molecule type" value="Genomic_DNA"/>
</dbReference>
<protein>
    <submittedName>
        <fullName evidence="1">Uncharacterized protein</fullName>
    </submittedName>
</protein>
<organism evidence="1 2">
    <name type="scientific">Nyssa sinensis</name>
    <dbReference type="NCBI Taxonomy" id="561372"/>
    <lineage>
        <taxon>Eukaryota</taxon>
        <taxon>Viridiplantae</taxon>
        <taxon>Streptophyta</taxon>
        <taxon>Embryophyta</taxon>
        <taxon>Tracheophyta</taxon>
        <taxon>Spermatophyta</taxon>
        <taxon>Magnoliopsida</taxon>
        <taxon>eudicotyledons</taxon>
        <taxon>Gunneridae</taxon>
        <taxon>Pentapetalae</taxon>
        <taxon>asterids</taxon>
        <taxon>Cornales</taxon>
        <taxon>Nyssaceae</taxon>
        <taxon>Nyssa</taxon>
    </lineage>
</organism>
<gene>
    <name evidence="1" type="ORF">F0562_005615</name>
</gene>
<evidence type="ECO:0000313" key="2">
    <source>
        <dbReference type="Proteomes" id="UP000325577"/>
    </source>
</evidence>
<keyword evidence="2" id="KW-1185">Reference proteome</keyword>
<proteinExistence type="predicted"/>
<evidence type="ECO:0000313" key="1">
    <source>
        <dbReference type="EMBL" id="KAA8530926.1"/>
    </source>
</evidence>
<accession>A0A5J5AMM4</accession>
<sequence>MKVYIHPGGGERERVEGVGGGILKLGIDAEGWWRKKARLYREVAMVEGWPERPTEVFDGRERSWEDVAVNFEACEGRLENRRCLVGRVGKMSAPVLARQSIQQESPDTIVVVAKIMIQENTVKTIKHEFLQQIEVGLAIIEVQTLLYILQLLSNHLGLRGLSTGGLRHYILQNQGSYKLNTDGSLRSNPSSASILALIRVLRDDDDTDLSHGNNFSLRCCFY</sequence>
<name>A0A5J5AMM4_9ASTE</name>
<dbReference type="Proteomes" id="UP000325577">
    <property type="component" value="Linkage Group LG2"/>
</dbReference>
<reference evidence="1 2" key="1">
    <citation type="submission" date="2019-09" db="EMBL/GenBank/DDBJ databases">
        <title>A chromosome-level genome assembly of the Chinese tupelo Nyssa sinensis.</title>
        <authorList>
            <person name="Yang X."/>
            <person name="Kang M."/>
            <person name="Yang Y."/>
            <person name="Xiong H."/>
            <person name="Wang M."/>
            <person name="Zhang Z."/>
            <person name="Wang Z."/>
            <person name="Wu H."/>
            <person name="Ma T."/>
            <person name="Liu J."/>
            <person name="Xi Z."/>
        </authorList>
    </citation>
    <scope>NUCLEOTIDE SEQUENCE [LARGE SCALE GENOMIC DNA]</scope>
    <source>
        <strain evidence="1">J267</strain>
        <tissue evidence="1">Leaf</tissue>
    </source>
</reference>